<dbReference type="AlphaFoldDB" id="A0A212F7U1"/>
<protein>
    <submittedName>
        <fullName evidence="1">Chemosensory protein 12</fullName>
    </submittedName>
</protein>
<dbReference type="KEGG" id="dpl:KGM_208418"/>
<dbReference type="InParanoid" id="A0A212F7U1"/>
<dbReference type="InterPro" id="IPR005055">
    <property type="entry name" value="A10/PebIII"/>
</dbReference>
<evidence type="ECO:0000313" key="2">
    <source>
        <dbReference type="Proteomes" id="UP000007151"/>
    </source>
</evidence>
<reference evidence="1 2" key="1">
    <citation type="journal article" date="2011" name="Cell">
        <title>The monarch butterfly genome yields insights into long-distance migration.</title>
        <authorList>
            <person name="Zhan S."/>
            <person name="Merlin C."/>
            <person name="Boore J.L."/>
            <person name="Reppert S.M."/>
        </authorList>
    </citation>
    <scope>NUCLEOTIDE SEQUENCE [LARGE SCALE GENOMIC DNA]</scope>
    <source>
        <strain evidence="1">F-2</strain>
    </source>
</reference>
<sequence length="114" mass="13312">MILTVTCVLSYDEKYDRLDVDAILADDQHFTSYLDCFLDKAPCTTEYSKEFRELLPEVIKTACEKCSDTQKVKVRKFVKAIFEKKAEMAQEFRTKFDPTGEYEPAFLAFLKQNK</sequence>
<proteinExistence type="predicted"/>
<dbReference type="PANTHER" id="PTHR11257:SF12">
    <property type="entry name" value="EJACULATORY BULB-SPECIFIC PROTEIN 3-RELATED"/>
    <property type="match status" value="1"/>
</dbReference>
<dbReference type="SUPFAM" id="SSF100910">
    <property type="entry name" value="Chemosensory protein Csp2"/>
    <property type="match status" value="1"/>
</dbReference>
<dbReference type="PANTHER" id="PTHR11257">
    <property type="entry name" value="CHEMOSENSORY PROTEIN-RELATED"/>
    <property type="match status" value="1"/>
</dbReference>
<dbReference type="EMBL" id="AGBW02009828">
    <property type="protein sequence ID" value="OWR49807.1"/>
    <property type="molecule type" value="Genomic_DNA"/>
</dbReference>
<accession>A0A212F7U1</accession>
<dbReference type="Gene3D" id="1.10.2080.10">
    <property type="entry name" value="Insect odorant-binding protein A10/Ejaculatory bulb-specific protein 3"/>
    <property type="match status" value="1"/>
</dbReference>
<name>A0A212F7U1_DANPL</name>
<dbReference type="Pfam" id="PF03392">
    <property type="entry name" value="OS-D"/>
    <property type="match status" value="1"/>
</dbReference>
<keyword evidence="2" id="KW-1185">Reference proteome</keyword>
<organism evidence="1 2">
    <name type="scientific">Danaus plexippus plexippus</name>
    <dbReference type="NCBI Taxonomy" id="278856"/>
    <lineage>
        <taxon>Eukaryota</taxon>
        <taxon>Metazoa</taxon>
        <taxon>Ecdysozoa</taxon>
        <taxon>Arthropoda</taxon>
        <taxon>Hexapoda</taxon>
        <taxon>Insecta</taxon>
        <taxon>Pterygota</taxon>
        <taxon>Neoptera</taxon>
        <taxon>Endopterygota</taxon>
        <taxon>Lepidoptera</taxon>
        <taxon>Glossata</taxon>
        <taxon>Ditrysia</taxon>
        <taxon>Papilionoidea</taxon>
        <taxon>Nymphalidae</taxon>
        <taxon>Danainae</taxon>
        <taxon>Danaini</taxon>
        <taxon>Danaina</taxon>
        <taxon>Danaus</taxon>
        <taxon>Danaus</taxon>
    </lineage>
</organism>
<comment type="caution">
    <text evidence="1">The sequence shown here is derived from an EMBL/GenBank/DDBJ whole genome shotgun (WGS) entry which is preliminary data.</text>
</comment>
<gene>
    <name evidence="1" type="ORF">KGM_208418</name>
</gene>
<evidence type="ECO:0000313" key="1">
    <source>
        <dbReference type="EMBL" id="OWR49807.1"/>
    </source>
</evidence>
<dbReference type="InterPro" id="IPR036682">
    <property type="entry name" value="OS_D_A10/PebIII_sf"/>
</dbReference>
<dbReference type="eggNOG" id="ENOG502TC3P">
    <property type="taxonomic scope" value="Eukaryota"/>
</dbReference>
<dbReference type="Proteomes" id="UP000007151">
    <property type="component" value="Unassembled WGS sequence"/>
</dbReference>